<dbReference type="GO" id="GO:0000166">
    <property type="term" value="F:nucleotide binding"/>
    <property type="evidence" value="ECO:0007669"/>
    <property type="project" value="InterPro"/>
</dbReference>
<evidence type="ECO:0008006" key="5">
    <source>
        <dbReference type="Google" id="ProtNLM"/>
    </source>
</evidence>
<dbReference type="PANTHER" id="PTHR43708:SF8">
    <property type="entry name" value="OXIDOREDUCTASE"/>
    <property type="match status" value="1"/>
</dbReference>
<dbReference type="EMBL" id="BKAJ01000113">
    <property type="protein sequence ID" value="GEP58914.1"/>
    <property type="molecule type" value="Genomic_DNA"/>
</dbReference>
<feature type="domain" description="Gfo/Idh/MocA-like oxidoreductase N-terminal" evidence="2">
    <location>
        <begin position="3"/>
        <end position="119"/>
    </location>
</feature>
<dbReference type="SUPFAM" id="SSF51735">
    <property type="entry name" value="NAD(P)-binding Rossmann-fold domains"/>
    <property type="match status" value="2"/>
</dbReference>
<dbReference type="PANTHER" id="PTHR43708">
    <property type="entry name" value="CONSERVED EXPRESSED OXIDOREDUCTASE (EUROFUNG)"/>
    <property type="match status" value="1"/>
</dbReference>
<evidence type="ECO:0000313" key="3">
    <source>
        <dbReference type="EMBL" id="GEP58914.1"/>
    </source>
</evidence>
<name>A0A512NIY4_9HYPH</name>
<dbReference type="InterPro" id="IPR000683">
    <property type="entry name" value="Gfo/Idh/MocA-like_OxRdtase_N"/>
</dbReference>
<dbReference type="SUPFAM" id="SSF55347">
    <property type="entry name" value="Glyceraldehyde-3-phosphate dehydrogenase-like, C-terminal domain"/>
    <property type="match status" value="1"/>
</dbReference>
<proteinExistence type="predicted"/>
<dbReference type="InterPro" id="IPR051317">
    <property type="entry name" value="Gfo/Idh/MocA_oxidoreduct"/>
</dbReference>
<comment type="caution">
    <text evidence="3">The sequence shown here is derived from an EMBL/GenBank/DDBJ whole genome shotgun (WGS) entry which is preliminary data.</text>
</comment>
<dbReference type="RefSeq" id="WP_147154296.1">
    <property type="nucleotide sequence ID" value="NZ_BKAJ01000113.1"/>
</dbReference>
<feature type="domain" description="NAD-dependent epimerase/dehydratase" evidence="1">
    <location>
        <begin position="371"/>
        <end position="597"/>
    </location>
</feature>
<gene>
    <name evidence="3" type="ORF">RSO01_60800</name>
</gene>
<organism evidence="3 4">
    <name type="scientific">Reyranella soli</name>
    <dbReference type="NCBI Taxonomy" id="1230389"/>
    <lineage>
        <taxon>Bacteria</taxon>
        <taxon>Pseudomonadati</taxon>
        <taxon>Pseudomonadota</taxon>
        <taxon>Alphaproteobacteria</taxon>
        <taxon>Hyphomicrobiales</taxon>
        <taxon>Reyranellaceae</taxon>
        <taxon>Reyranella</taxon>
    </lineage>
</organism>
<dbReference type="AlphaFoldDB" id="A0A512NIY4"/>
<dbReference type="InterPro" id="IPR001509">
    <property type="entry name" value="Epimerase_deHydtase"/>
</dbReference>
<protein>
    <recommendedName>
        <fullName evidence="5">Oxidoreductase</fullName>
    </recommendedName>
</protein>
<dbReference type="Proteomes" id="UP000321058">
    <property type="component" value="Unassembled WGS sequence"/>
</dbReference>
<evidence type="ECO:0000259" key="2">
    <source>
        <dbReference type="Pfam" id="PF01408"/>
    </source>
</evidence>
<dbReference type="OrthoDB" id="9792935at2"/>
<reference evidence="3 4" key="1">
    <citation type="submission" date="2019-07" db="EMBL/GenBank/DDBJ databases">
        <title>Whole genome shotgun sequence of Reyranella soli NBRC 108950.</title>
        <authorList>
            <person name="Hosoyama A."/>
            <person name="Uohara A."/>
            <person name="Ohji S."/>
            <person name="Ichikawa N."/>
        </authorList>
    </citation>
    <scope>NUCLEOTIDE SEQUENCE [LARGE SCALE GENOMIC DNA]</scope>
    <source>
        <strain evidence="3 4">NBRC 108950</strain>
    </source>
</reference>
<keyword evidence="4" id="KW-1185">Reference proteome</keyword>
<dbReference type="Gene3D" id="3.30.360.10">
    <property type="entry name" value="Dihydrodipicolinate Reductase, domain 2"/>
    <property type="match status" value="1"/>
</dbReference>
<accession>A0A512NIY4</accession>
<dbReference type="Pfam" id="PF01408">
    <property type="entry name" value="GFO_IDH_MocA"/>
    <property type="match status" value="1"/>
</dbReference>
<evidence type="ECO:0000313" key="4">
    <source>
        <dbReference type="Proteomes" id="UP000321058"/>
    </source>
</evidence>
<dbReference type="InterPro" id="IPR036291">
    <property type="entry name" value="NAD(P)-bd_dom_sf"/>
</dbReference>
<dbReference type="Pfam" id="PF01370">
    <property type="entry name" value="Epimerase"/>
    <property type="match status" value="1"/>
</dbReference>
<dbReference type="Gene3D" id="3.40.50.720">
    <property type="entry name" value="NAD(P)-binding Rossmann-like Domain"/>
    <property type="match status" value="2"/>
</dbReference>
<sequence length="695" mass="72792">MRRICLVGAGGIARIHAEVLSRMPEISVVAVADPRMSAAEALARLLPGARPVRSSEEALAAGGFDAAHVLTPPDTHAAIAMPLLGAGCDVLLEKPMATSREQCERLAEAAAASGAALGINQNFLFHPAFLALRRAVANGRRGRLRFVDCVYSVPLRQLSAGQLGHWMFAAPANILLEQAVHPLSQIAALLGSIEAVEAVPDAPQVLHEGRCFRAGWTVSLRGPHVSATLRFAVGEKFPLWQLTAICDDGAIVADVLGKRVHMLGRTRFADPIDGMAAPALSAAEMVAGGVANAGRYGASLLGLSKRNDAFFRSMQGSIVAFHAAPARFEADAAFGARLVGLCEEIAARLPAEENRPVPPQAPATLSGHPDVAVLGGTGFIGRATVARLLQEGLSVTVMARGTEGLPPLFSGPRIRLLRGDIADAGAVAQAVAGAGAVVNLAHGGGGADYAAIRAAMVGGAEVVARACLAASTARLLHVGSIASLYLGPGAEPVTGATEPDPEAVRRGDYARAKAECDLMLLGLHAQEGLPLVILRPGLVVGPGTSPFHSGIGFFNAEQHVIGWNRGHNPLPFVLADDVAAGILGALRAEQAVGRCYNLVGDVRPTAREYLAWLAEATNRPLRFHPKFPATLLAEEGFKWVLKRVGGRRSPPPSRRDLLSRGLRAPFDCSDTKRDLGWAPVADPARFRKTAFAMGQ</sequence>
<evidence type="ECO:0000259" key="1">
    <source>
        <dbReference type="Pfam" id="PF01370"/>
    </source>
</evidence>